<dbReference type="InterPro" id="IPR005821">
    <property type="entry name" value="Ion_trans_dom"/>
</dbReference>
<dbReference type="GO" id="GO:0001518">
    <property type="term" value="C:voltage-gated sodium channel complex"/>
    <property type="evidence" value="ECO:0007669"/>
    <property type="project" value="TreeGrafter"/>
</dbReference>
<dbReference type="Proteomes" id="UP000266643">
    <property type="component" value="Unassembled WGS sequence"/>
</dbReference>
<dbReference type="InterPro" id="IPR027359">
    <property type="entry name" value="Volt_channel_dom_sf"/>
</dbReference>
<dbReference type="PANTHER" id="PTHR10037">
    <property type="entry name" value="VOLTAGE-GATED CATION CHANNEL CALCIUM AND SODIUM"/>
    <property type="match status" value="1"/>
</dbReference>
<gene>
    <name evidence="7" type="ORF">DYB30_007441</name>
</gene>
<dbReference type="VEuPathDB" id="FungiDB:H257_08590"/>
<keyword evidence="2" id="KW-0812">Transmembrane</keyword>
<dbReference type="Pfam" id="PF00520">
    <property type="entry name" value="Ion_trans"/>
    <property type="match status" value="1"/>
</dbReference>
<dbReference type="AlphaFoldDB" id="A0A397DXM5"/>
<sequence length="263" mass="28863">TMRSFFASSAIATILLACSSVKAAECASNDLTPLLVVGVACIKAGNLDITALISRDTAAMAKMCKHSECTAFFSKSQTLTCTSKGPSPPLAPSTPPPRSQRRMLAQLKTIPSAYNIHRFRNSIANIMSLRGAIRAYLKHELLRRSTPDSEFQTIALGCLRKSNAFRRVCIDIVSWAWFDRFITLCVLVNTLMLGFVDYTNPWADGPNPTRPANRAIDLVSTASLGIFMCEVVLKIVAHGLLWGPHSYFSDGWNRLDFLIVMSG</sequence>
<evidence type="ECO:0000256" key="4">
    <source>
        <dbReference type="ARBA" id="ARBA00023136"/>
    </source>
</evidence>
<keyword evidence="3" id="KW-1133">Transmembrane helix</keyword>
<feature type="non-terminal residue" evidence="7">
    <location>
        <position position="1"/>
    </location>
</feature>
<evidence type="ECO:0000256" key="1">
    <source>
        <dbReference type="ARBA" id="ARBA00004141"/>
    </source>
</evidence>
<dbReference type="SUPFAM" id="SSF81324">
    <property type="entry name" value="Voltage-gated potassium channels"/>
    <property type="match status" value="1"/>
</dbReference>
<feature type="signal peptide" evidence="5">
    <location>
        <begin position="1"/>
        <end position="23"/>
    </location>
</feature>
<accession>A0A397DXM5</accession>
<name>A0A397DXM5_APHAT</name>
<reference evidence="7 8" key="1">
    <citation type="submission" date="2018-08" db="EMBL/GenBank/DDBJ databases">
        <title>Aphanomyces genome sequencing and annotation.</title>
        <authorList>
            <person name="Minardi D."/>
            <person name="Oidtmann B."/>
            <person name="Van Der Giezen M."/>
            <person name="Studholme D.J."/>
        </authorList>
    </citation>
    <scope>NUCLEOTIDE SEQUENCE [LARGE SCALE GENOMIC DNA]</scope>
    <source>
        <strain evidence="7 8">D2</strain>
    </source>
</reference>
<dbReference type="EMBL" id="QUTD01003542">
    <property type="protein sequence ID" value="RHY72453.1"/>
    <property type="molecule type" value="Genomic_DNA"/>
</dbReference>
<evidence type="ECO:0000313" key="7">
    <source>
        <dbReference type="EMBL" id="RHY72453.1"/>
    </source>
</evidence>
<dbReference type="Gene3D" id="1.20.120.350">
    <property type="entry name" value="Voltage-gated potassium channels. Chain C"/>
    <property type="match status" value="1"/>
</dbReference>
<feature type="chain" id="PRO_5017183416" description="Ion transport domain-containing protein" evidence="5">
    <location>
        <begin position="24"/>
        <end position="263"/>
    </location>
</feature>
<dbReference type="PANTHER" id="PTHR10037:SF62">
    <property type="entry name" value="SODIUM CHANNEL PROTEIN 60E"/>
    <property type="match status" value="1"/>
</dbReference>
<evidence type="ECO:0000259" key="6">
    <source>
        <dbReference type="Pfam" id="PF00520"/>
    </source>
</evidence>
<dbReference type="InterPro" id="IPR043203">
    <property type="entry name" value="VGCC_Ca_Na"/>
</dbReference>
<organism evidence="7 8">
    <name type="scientific">Aphanomyces astaci</name>
    <name type="common">Crayfish plague agent</name>
    <dbReference type="NCBI Taxonomy" id="112090"/>
    <lineage>
        <taxon>Eukaryota</taxon>
        <taxon>Sar</taxon>
        <taxon>Stramenopiles</taxon>
        <taxon>Oomycota</taxon>
        <taxon>Saprolegniomycetes</taxon>
        <taxon>Saprolegniales</taxon>
        <taxon>Verrucalvaceae</taxon>
        <taxon>Aphanomyces</taxon>
    </lineage>
</organism>
<protein>
    <recommendedName>
        <fullName evidence="6">Ion transport domain-containing protein</fullName>
    </recommendedName>
</protein>
<comment type="caution">
    <text evidence="7">The sequence shown here is derived from an EMBL/GenBank/DDBJ whole genome shotgun (WGS) entry which is preliminary data.</text>
</comment>
<evidence type="ECO:0000256" key="3">
    <source>
        <dbReference type="ARBA" id="ARBA00022989"/>
    </source>
</evidence>
<evidence type="ECO:0000256" key="5">
    <source>
        <dbReference type="SAM" id="SignalP"/>
    </source>
</evidence>
<feature type="domain" description="Ion transport" evidence="6">
    <location>
        <begin position="176"/>
        <end position="261"/>
    </location>
</feature>
<proteinExistence type="predicted"/>
<keyword evidence="4" id="KW-0472">Membrane</keyword>
<comment type="subcellular location">
    <subcellularLocation>
        <location evidence="1">Membrane</location>
        <topology evidence="1">Multi-pass membrane protein</topology>
    </subcellularLocation>
</comment>
<evidence type="ECO:0000313" key="8">
    <source>
        <dbReference type="Proteomes" id="UP000266643"/>
    </source>
</evidence>
<keyword evidence="5" id="KW-0732">Signal</keyword>
<dbReference type="GO" id="GO:0005248">
    <property type="term" value="F:voltage-gated sodium channel activity"/>
    <property type="evidence" value="ECO:0007669"/>
    <property type="project" value="TreeGrafter"/>
</dbReference>
<evidence type="ECO:0000256" key="2">
    <source>
        <dbReference type="ARBA" id="ARBA00022692"/>
    </source>
</evidence>